<evidence type="ECO:0000313" key="10">
    <source>
        <dbReference type="Proteomes" id="UP000190911"/>
    </source>
</evidence>
<evidence type="ECO:0000256" key="6">
    <source>
        <dbReference type="SAM" id="MobiDB-lite"/>
    </source>
</evidence>
<dbReference type="PROSITE" id="PS51724">
    <property type="entry name" value="SPOR"/>
    <property type="match status" value="1"/>
</dbReference>
<keyword evidence="1 7" id="KW-0732">Signal</keyword>
<protein>
    <recommendedName>
        <fullName evidence="4">Endolytic peptidoglycan transglycosylase RlpA</fullName>
        <ecNumber evidence="4">4.2.2.-</ecNumber>
    </recommendedName>
</protein>
<feature type="chain" id="PRO_5013409547" description="Endolytic peptidoglycan transglycosylase RlpA" evidence="7">
    <location>
        <begin position="38"/>
        <end position="345"/>
    </location>
</feature>
<reference evidence="9 10" key="1">
    <citation type="submission" date="2016-11" db="EMBL/GenBank/DDBJ databases">
        <authorList>
            <person name="Jaros S."/>
            <person name="Januszkiewicz K."/>
            <person name="Wedrychowicz H."/>
        </authorList>
    </citation>
    <scope>NUCLEOTIDE SEQUENCE [LARGE SCALE GENOMIC DNA]</scope>
    <source>
        <strain evidence="9 10">ACAM 12</strain>
    </source>
</reference>
<dbReference type="OrthoDB" id="9779128at2"/>
<feature type="domain" description="SPOR" evidence="8">
    <location>
        <begin position="270"/>
        <end position="345"/>
    </location>
</feature>
<dbReference type="Proteomes" id="UP000190911">
    <property type="component" value="Chromosome I"/>
</dbReference>
<dbReference type="NCBIfam" id="TIGR00413">
    <property type="entry name" value="rlpA"/>
    <property type="match status" value="1"/>
</dbReference>
<dbReference type="InterPro" id="IPR012997">
    <property type="entry name" value="RplA"/>
</dbReference>
<dbReference type="GO" id="GO:0008932">
    <property type="term" value="F:lytic endotransglycosylase activity"/>
    <property type="evidence" value="ECO:0007669"/>
    <property type="project" value="UniProtKB-UniRule"/>
</dbReference>
<dbReference type="InterPro" id="IPR036680">
    <property type="entry name" value="SPOR-like_sf"/>
</dbReference>
<evidence type="ECO:0000256" key="7">
    <source>
        <dbReference type="SAM" id="SignalP"/>
    </source>
</evidence>
<dbReference type="GO" id="GO:0000270">
    <property type="term" value="P:peptidoglycan metabolic process"/>
    <property type="evidence" value="ECO:0007669"/>
    <property type="project" value="UniProtKB-UniRule"/>
</dbReference>
<dbReference type="GO" id="GO:0009279">
    <property type="term" value="C:cell outer membrane"/>
    <property type="evidence" value="ECO:0007669"/>
    <property type="project" value="TreeGrafter"/>
</dbReference>
<dbReference type="GO" id="GO:0071555">
    <property type="term" value="P:cell wall organization"/>
    <property type="evidence" value="ECO:0007669"/>
    <property type="project" value="UniProtKB-KW"/>
</dbReference>
<dbReference type="PANTHER" id="PTHR34183">
    <property type="entry name" value="ENDOLYTIC PEPTIDOGLYCAN TRANSGLYCOSYLASE RLPA"/>
    <property type="match status" value="1"/>
</dbReference>
<dbReference type="InterPro" id="IPR036908">
    <property type="entry name" value="RlpA-like_sf"/>
</dbReference>
<dbReference type="SUPFAM" id="SSF110997">
    <property type="entry name" value="Sporulation related repeat"/>
    <property type="match status" value="1"/>
</dbReference>
<keyword evidence="2 4" id="KW-0456">Lyase</keyword>
<evidence type="ECO:0000256" key="4">
    <source>
        <dbReference type="HAMAP-Rule" id="MF_02071"/>
    </source>
</evidence>
<dbReference type="InterPro" id="IPR034718">
    <property type="entry name" value="RlpA"/>
</dbReference>
<evidence type="ECO:0000256" key="1">
    <source>
        <dbReference type="ARBA" id="ARBA00022729"/>
    </source>
</evidence>
<dbReference type="Pfam" id="PF05036">
    <property type="entry name" value="SPOR"/>
    <property type="match status" value="1"/>
</dbReference>
<name>A0A1M7E9I4_9GAMM</name>
<feature type="signal peptide" evidence="7">
    <location>
        <begin position="1"/>
        <end position="37"/>
    </location>
</feature>
<proteinExistence type="inferred from homology"/>
<dbReference type="CDD" id="cd22268">
    <property type="entry name" value="DPBB_RlpA-like"/>
    <property type="match status" value="1"/>
</dbReference>
<feature type="compositionally biased region" description="Basic and acidic residues" evidence="6">
    <location>
        <begin position="233"/>
        <end position="244"/>
    </location>
</feature>
<evidence type="ECO:0000256" key="5">
    <source>
        <dbReference type="RuleBase" id="RU003495"/>
    </source>
</evidence>
<dbReference type="GO" id="GO:0042834">
    <property type="term" value="F:peptidoglycan binding"/>
    <property type="evidence" value="ECO:0007669"/>
    <property type="project" value="InterPro"/>
</dbReference>
<dbReference type="EMBL" id="LT670847">
    <property type="protein sequence ID" value="SHL88268.1"/>
    <property type="molecule type" value="Genomic_DNA"/>
</dbReference>
<dbReference type="EC" id="4.2.2.-" evidence="4"/>
<dbReference type="InterPro" id="IPR009009">
    <property type="entry name" value="RlpA-like_DPBB"/>
</dbReference>
<dbReference type="Gene3D" id="2.40.40.10">
    <property type="entry name" value="RlpA-like domain"/>
    <property type="match status" value="1"/>
</dbReference>
<dbReference type="FunCoup" id="A0A1M7E9I4">
    <property type="interactions" value="43"/>
</dbReference>
<dbReference type="PANTHER" id="PTHR34183:SF1">
    <property type="entry name" value="ENDOLYTIC PEPTIDOGLYCAN TRANSGLYCOSYLASE RLPA"/>
    <property type="match status" value="1"/>
</dbReference>
<keyword evidence="4 9" id="KW-0449">Lipoprotein</keyword>
<gene>
    <name evidence="4" type="primary">rlpA</name>
    <name evidence="9" type="ORF">SAMN05878437_0058</name>
</gene>
<keyword evidence="4" id="KW-0472">Membrane</keyword>
<organism evidence="9 10">
    <name type="scientific">Vreelandella subglaciescola</name>
    <dbReference type="NCBI Taxonomy" id="29571"/>
    <lineage>
        <taxon>Bacteria</taxon>
        <taxon>Pseudomonadati</taxon>
        <taxon>Pseudomonadota</taxon>
        <taxon>Gammaproteobacteria</taxon>
        <taxon>Oceanospirillales</taxon>
        <taxon>Halomonadaceae</taxon>
        <taxon>Vreelandella</taxon>
    </lineage>
</organism>
<evidence type="ECO:0000259" key="8">
    <source>
        <dbReference type="PROSITE" id="PS51724"/>
    </source>
</evidence>
<dbReference type="STRING" id="29571.SAMN05878437_0058"/>
<comment type="function">
    <text evidence="4">Lytic transglycosylase with a strong preference for naked glycan strands that lack stem peptides.</text>
</comment>
<keyword evidence="4" id="KW-1003">Cell membrane</keyword>
<keyword evidence="3 4" id="KW-0961">Cell wall biogenesis/degradation</keyword>
<dbReference type="Pfam" id="PF03330">
    <property type="entry name" value="DPBB_1"/>
    <property type="match status" value="1"/>
</dbReference>
<evidence type="ECO:0000313" key="9">
    <source>
        <dbReference type="EMBL" id="SHL88268.1"/>
    </source>
</evidence>
<evidence type="ECO:0000256" key="3">
    <source>
        <dbReference type="ARBA" id="ARBA00023316"/>
    </source>
</evidence>
<dbReference type="InParanoid" id="A0A1M7E9I4"/>
<dbReference type="GO" id="GO:0005886">
    <property type="term" value="C:plasma membrane"/>
    <property type="evidence" value="ECO:0007669"/>
    <property type="project" value="UniProtKB-SubCell"/>
</dbReference>
<feature type="region of interest" description="Disordered" evidence="6">
    <location>
        <begin position="35"/>
        <end position="101"/>
    </location>
</feature>
<dbReference type="AlphaFoldDB" id="A0A1M7E9I4"/>
<evidence type="ECO:0000256" key="2">
    <source>
        <dbReference type="ARBA" id="ARBA00023239"/>
    </source>
</evidence>
<comment type="subcellular location">
    <subcellularLocation>
        <location evidence="4">Cell membrane</location>
        <topology evidence="4">Lipid-anchor</topology>
    </subcellularLocation>
</comment>
<feature type="compositionally biased region" description="Low complexity" evidence="6">
    <location>
        <begin position="245"/>
        <end position="271"/>
    </location>
</feature>
<sequence length="345" mass="36689">MRHRRGMTWPVVTPRTLLCTGIACTLLTLAGCASQSAAPPTPESATEAPAKKAATGGGNTDDDASGGGRYAMSADAYPLDPPDVSDVPDAIPRKEPLSRAGNRSTYSVWGKSYRVLPDAKGYNETGTASWYGKKFHGYATSSGEIYDMYEMSAAHRSLPLPTFARVTRVGTNKSVIVRVNDRGPFHSERVIDLSYAAASRLGLTDHGTGRVNVEAIDPDQWLARHGNVSSGERPPRAIARKDVPSSDVSSNDVTQPAAAPEAPAGQAEPAASDSGTYWQVAALESRQGAVKLKRRLQGELSHAVRIAEADGMYRVQVGPVGSVSGEAALRDTLRRAGFPQAFIVR</sequence>
<accession>A0A1M7E9I4</accession>
<feature type="compositionally biased region" description="Gly residues" evidence="6">
    <location>
        <begin position="55"/>
        <end position="69"/>
    </location>
</feature>
<dbReference type="HAMAP" id="MF_02071">
    <property type="entry name" value="RlpA"/>
    <property type="match status" value="1"/>
</dbReference>
<keyword evidence="4" id="KW-0564">Palmitate</keyword>
<dbReference type="Gene3D" id="3.30.70.1070">
    <property type="entry name" value="Sporulation related repeat"/>
    <property type="match status" value="1"/>
</dbReference>
<keyword evidence="10" id="KW-1185">Reference proteome</keyword>
<dbReference type="PROSITE" id="PS51257">
    <property type="entry name" value="PROKAR_LIPOPROTEIN"/>
    <property type="match status" value="1"/>
</dbReference>
<feature type="region of interest" description="Disordered" evidence="6">
    <location>
        <begin position="224"/>
        <end position="273"/>
    </location>
</feature>
<dbReference type="InterPro" id="IPR007730">
    <property type="entry name" value="SPOR-like_dom"/>
</dbReference>
<dbReference type="SUPFAM" id="SSF50685">
    <property type="entry name" value="Barwin-like endoglucanases"/>
    <property type="match status" value="1"/>
</dbReference>
<comment type="similarity">
    <text evidence="4 5">Belongs to the RlpA family.</text>
</comment>